<dbReference type="InterPro" id="IPR039261">
    <property type="entry name" value="FNR_nucleotide-bd"/>
</dbReference>
<dbReference type="SUPFAM" id="SSF52343">
    <property type="entry name" value="Ferredoxin reductase-like, C-terminal NADP-linked domain"/>
    <property type="match status" value="1"/>
</dbReference>
<gene>
    <name evidence="3" type="primary">tah18</name>
    <name evidence="3" type="ORF">NGRA_2237</name>
</gene>
<dbReference type="InterPro" id="IPR008254">
    <property type="entry name" value="Flavodoxin/NO_synth"/>
</dbReference>
<evidence type="ECO:0000313" key="4">
    <source>
        <dbReference type="Proteomes" id="UP000740883"/>
    </source>
</evidence>
<keyword evidence="4" id="KW-1185">Reference proteome</keyword>
<organism evidence="3 4">
    <name type="scientific">Nosema granulosis</name>
    <dbReference type="NCBI Taxonomy" id="83296"/>
    <lineage>
        <taxon>Eukaryota</taxon>
        <taxon>Fungi</taxon>
        <taxon>Fungi incertae sedis</taxon>
        <taxon>Microsporidia</taxon>
        <taxon>Nosematidae</taxon>
        <taxon>Nosema</taxon>
    </lineage>
</organism>
<dbReference type="InterPro" id="IPR017938">
    <property type="entry name" value="Riboflavin_synthase-like_b-brl"/>
</dbReference>
<dbReference type="Pfam" id="PF00258">
    <property type="entry name" value="Flavodoxin_1"/>
    <property type="match status" value="1"/>
</dbReference>
<dbReference type="SUPFAM" id="SSF63380">
    <property type="entry name" value="Riboflavin synthase domain-like"/>
    <property type="match status" value="1"/>
</dbReference>
<comment type="caution">
    <text evidence="3">The sequence shown here is derived from an EMBL/GenBank/DDBJ whole genome shotgun (WGS) entry which is preliminary data.</text>
</comment>
<dbReference type="GO" id="GO:0050660">
    <property type="term" value="F:flavin adenine dinucleotide binding"/>
    <property type="evidence" value="ECO:0007669"/>
    <property type="project" value="TreeGrafter"/>
</dbReference>
<dbReference type="PANTHER" id="PTHR19384:SF10">
    <property type="entry name" value="NADPH-DEPENDENT DIFLAVIN OXIDOREDUCTASE 1"/>
    <property type="match status" value="1"/>
</dbReference>
<dbReference type="EMBL" id="SBJO01000216">
    <property type="protein sequence ID" value="KAF9762065.1"/>
    <property type="molecule type" value="Genomic_DNA"/>
</dbReference>
<dbReference type="InterPro" id="IPR001094">
    <property type="entry name" value="Flavdoxin-like"/>
</dbReference>
<dbReference type="Gene3D" id="3.40.50.80">
    <property type="entry name" value="Nucleotide-binding domain of ferredoxin-NADP reductase (FNR) module"/>
    <property type="match status" value="1"/>
</dbReference>
<dbReference type="GO" id="GO:0005829">
    <property type="term" value="C:cytosol"/>
    <property type="evidence" value="ECO:0007669"/>
    <property type="project" value="TreeGrafter"/>
</dbReference>
<feature type="domain" description="Flavodoxin-like" evidence="2">
    <location>
        <begin position="1"/>
        <end position="156"/>
    </location>
</feature>
<dbReference type="PROSITE" id="PS50902">
    <property type="entry name" value="FLAVODOXIN_LIKE"/>
    <property type="match status" value="1"/>
</dbReference>
<proteinExistence type="predicted"/>
<dbReference type="OrthoDB" id="1856718at2759"/>
<keyword evidence="1" id="KW-0285">Flavoprotein</keyword>
<dbReference type="Gene3D" id="3.40.50.360">
    <property type="match status" value="1"/>
</dbReference>
<protein>
    <submittedName>
        <fullName evidence="3">NADPH-dependent diflavin oxidoreductase 1</fullName>
    </submittedName>
</protein>
<dbReference type="GO" id="GO:0010181">
    <property type="term" value="F:FMN binding"/>
    <property type="evidence" value="ECO:0007669"/>
    <property type="project" value="InterPro"/>
</dbReference>
<accession>A0A9P6GZR0</accession>
<sequence length="487" mass="56962">MIILYGSQGGTSKEAAKLLQNIIRFGYSKEYICGIQEVDTTVSVMEMNDFEFSRILDIDCIVFVCSTHGNGTEPFNMTRFWNTLKKITHPNFLSHLRFAVFGLGDSSYDFYNYCSKKLYNLLIRLGATPLVRRGCGDSQDKEGWLTDFREWVNQPILKTLVLEDVAPYRSNIDTLFDVEIKNIKLITPKTYENQMIELEMSINGYKTFTPGDCLGVLPRNYNIKEFMVFNNVFSSEIEDLDFNGIPQIIFFSYLYQFILKSDLKIEEEKLRKIGELFQDYSFYYDYILKPKRTIFETLKELDIRLSLEFMIRYIPKISVRYFTLIKRSDSYFVILSIVRYKTILKQERKGLCSEYLKDGLEHLKCRIGKSMIVIKKEKILIICTGAGISMAKALVGFYREKEIVVYYGFRYRDKDCVSVDTTANVKVYYAASRDDKKYVQDVFRENPIENIQDYDIVVSGNSRLNKIVGEMFAEIYGQKISFYCETW</sequence>
<dbReference type="Proteomes" id="UP000740883">
    <property type="component" value="Unassembled WGS sequence"/>
</dbReference>
<evidence type="ECO:0000256" key="1">
    <source>
        <dbReference type="ARBA" id="ARBA00022630"/>
    </source>
</evidence>
<evidence type="ECO:0000259" key="2">
    <source>
        <dbReference type="PROSITE" id="PS50902"/>
    </source>
</evidence>
<reference evidence="3 4" key="1">
    <citation type="journal article" date="2020" name="Genome Biol. Evol.">
        <title>Comparative genomics of strictly vertically transmitted, feminizing microsporidia endosymbionts of amphipod crustaceans.</title>
        <authorList>
            <person name="Cormier A."/>
            <person name="Chebbi M.A."/>
            <person name="Giraud I."/>
            <person name="Wattier R."/>
            <person name="Teixeira M."/>
            <person name="Gilbert C."/>
            <person name="Rigaud T."/>
            <person name="Cordaux R."/>
        </authorList>
    </citation>
    <scope>NUCLEOTIDE SEQUENCE [LARGE SCALE GENOMIC DNA]</scope>
    <source>
        <strain evidence="3 4">Ou3-Ou53</strain>
    </source>
</reference>
<dbReference type="GO" id="GO:0016491">
    <property type="term" value="F:oxidoreductase activity"/>
    <property type="evidence" value="ECO:0007669"/>
    <property type="project" value="InterPro"/>
</dbReference>
<dbReference type="SUPFAM" id="SSF52218">
    <property type="entry name" value="Flavoproteins"/>
    <property type="match status" value="1"/>
</dbReference>
<dbReference type="InterPro" id="IPR023173">
    <property type="entry name" value="NADPH_Cyt_P450_Rdtase_alpha"/>
</dbReference>
<dbReference type="PANTHER" id="PTHR19384">
    <property type="entry name" value="NITRIC OXIDE SYNTHASE-RELATED"/>
    <property type="match status" value="1"/>
</dbReference>
<dbReference type="AlphaFoldDB" id="A0A9P6GZR0"/>
<evidence type="ECO:0000313" key="3">
    <source>
        <dbReference type="EMBL" id="KAF9762065.1"/>
    </source>
</evidence>
<dbReference type="PRINTS" id="PR00369">
    <property type="entry name" value="FLAVODOXIN"/>
</dbReference>
<dbReference type="Gene3D" id="1.20.990.10">
    <property type="entry name" value="NADPH-cytochrome p450 Reductase, Chain A, domain 3"/>
    <property type="match status" value="1"/>
</dbReference>
<name>A0A9P6GZR0_9MICR</name>
<dbReference type="InterPro" id="IPR029039">
    <property type="entry name" value="Flavoprotein-like_sf"/>
</dbReference>